<sequence>MKNTVDATPETLPDPLVPVDCDLRGLPYMPLDTVALLESDLFALANGDELKAALTLWCRSWNQVPAGSLPDNERVLAHLSMMGPGWKDVREIALHGWVKCSDGRLYHPILAPKAIKAWQGRCAQRKRAEARWAKERGENVKKPPSCRGISRGNASTSISSSINNQSKDWPPATPPAEGFAFAVEDDRRVAGASCPEAESVPARTPPATPPHRAFAHLSRVMALTGRPERACRGLLGSWRKKLGDDVDELSTLLTECERQDMADPVAWMERAISRTTGRPIAEKHKTGVERVVDETLVRAQRAWSELFDEKRDFGWVNRVWPERAAALGLPTCPLTRKDYESHFARAQA</sequence>
<dbReference type="EMBL" id="JANIDX010000006">
    <property type="protein sequence ID" value="MCX5620105.1"/>
    <property type="molecule type" value="Genomic_DNA"/>
</dbReference>
<proteinExistence type="predicted"/>
<accession>A0ABT3WLS7</accession>
<comment type="caution">
    <text evidence="2">The sequence shown here is derived from an EMBL/GenBank/DDBJ whole genome shotgun (WGS) entry which is preliminary data.</text>
</comment>
<feature type="compositionally biased region" description="Basic and acidic residues" evidence="1">
    <location>
        <begin position="131"/>
        <end position="141"/>
    </location>
</feature>
<organism evidence="2 3">
    <name type="scientific">Bombella pollinis</name>
    <dbReference type="NCBI Taxonomy" id="2967337"/>
    <lineage>
        <taxon>Bacteria</taxon>
        <taxon>Pseudomonadati</taxon>
        <taxon>Pseudomonadota</taxon>
        <taxon>Alphaproteobacteria</taxon>
        <taxon>Acetobacterales</taxon>
        <taxon>Acetobacteraceae</taxon>
        <taxon>Bombella</taxon>
    </lineage>
</organism>
<name>A0ABT3WLS7_9PROT</name>
<gene>
    <name evidence="2" type="ORF">NQF89_06685</name>
</gene>
<dbReference type="InterPro" id="IPR010781">
    <property type="entry name" value="DUF1376"/>
</dbReference>
<feature type="compositionally biased region" description="Low complexity" evidence="1">
    <location>
        <begin position="149"/>
        <end position="166"/>
    </location>
</feature>
<protein>
    <submittedName>
        <fullName evidence="2">YdaU family protein</fullName>
    </submittedName>
</protein>
<evidence type="ECO:0000313" key="2">
    <source>
        <dbReference type="EMBL" id="MCX5620105.1"/>
    </source>
</evidence>
<reference evidence="2 3" key="1">
    <citation type="submission" date="2022-07" db="EMBL/GenBank/DDBJ databases">
        <title>Bombella genomes.</title>
        <authorList>
            <person name="Harer L."/>
            <person name="Styblova S."/>
            <person name="Ehrmann M."/>
        </authorList>
    </citation>
    <scope>NUCLEOTIDE SEQUENCE [LARGE SCALE GENOMIC DNA]</scope>
    <source>
        <strain evidence="2 3">TMW 2.2556</strain>
    </source>
</reference>
<keyword evidence="3" id="KW-1185">Reference proteome</keyword>
<evidence type="ECO:0000256" key="1">
    <source>
        <dbReference type="SAM" id="MobiDB-lite"/>
    </source>
</evidence>
<evidence type="ECO:0000313" key="3">
    <source>
        <dbReference type="Proteomes" id="UP001165575"/>
    </source>
</evidence>
<dbReference type="Pfam" id="PF07120">
    <property type="entry name" value="DUF1376"/>
    <property type="match status" value="1"/>
</dbReference>
<dbReference type="Proteomes" id="UP001165575">
    <property type="component" value="Unassembled WGS sequence"/>
</dbReference>
<dbReference type="RefSeq" id="WP_266137823.1">
    <property type="nucleotide sequence ID" value="NZ_JANIDX010000006.1"/>
</dbReference>
<feature type="region of interest" description="Disordered" evidence="1">
    <location>
        <begin position="131"/>
        <end position="177"/>
    </location>
</feature>